<dbReference type="InterPro" id="IPR036188">
    <property type="entry name" value="FAD/NAD-bd_sf"/>
</dbReference>
<reference evidence="6 7" key="1">
    <citation type="submission" date="2017-03" db="EMBL/GenBank/DDBJ databases">
        <title>Genome Survey of Euroglyphus maynei.</title>
        <authorList>
            <person name="Arlian L.G."/>
            <person name="Morgan M.S."/>
            <person name="Rider S.D."/>
        </authorList>
    </citation>
    <scope>NUCLEOTIDE SEQUENCE [LARGE SCALE GENOMIC DNA]</scope>
    <source>
        <strain evidence="6">Arlian Lab</strain>
        <tissue evidence="6">Whole body</tissue>
    </source>
</reference>
<dbReference type="Proteomes" id="UP000194236">
    <property type="component" value="Unassembled WGS sequence"/>
</dbReference>
<gene>
    <name evidence="6" type="ORF">BLA29_010399</name>
</gene>
<dbReference type="InterPro" id="IPR050703">
    <property type="entry name" value="Flavin_MAO"/>
</dbReference>
<comment type="catalytic activity">
    <reaction evidence="4">
        <text>a secondary aliphatic amine + O2 + H2O = a primary amine + an aldehyde + H2O2</text>
        <dbReference type="Rhea" id="RHEA:26414"/>
        <dbReference type="ChEBI" id="CHEBI:15377"/>
        <dbReference type="ChEBI" id="CHEBI:15379"/>
        <dbReference type="ChEBI" id="CHEBI:16240"/>
        <dbReference type="ChEBI" id="CHEBI:17478"/>
        <dbReference type="ChEBI" id="CHEBI:58855"/>
        <dbReference type="ChEBI" id="CHEBI:65296"/>
        <dbReference type="EC" id="1.4.3.4"/>
    </reaction>
</comment>
<dbReference type="GO" id="GO:0008131">
    <property type="term" value="F:primary methylamine oxidase activity"/>
    <property type="evidence" value="ECO:0007669"/>
    <property type="project" value="TreeGrafter"/>
</dbReference>
<evidence type="ECO:0000256" key="1">
    <source>
        <dbReference type="ARBA" id="ARBA00004362"/>
    </source>
</evidence>
<dbReference type="GO" id="GO:0097621">
    <property type="term" value="F:monoamine oxidase activity"/>
    <property type="evidence" value="ECO:0007669"/>
    <property type="project" value="UniProtKB-EC"/>
</dbReference>
<evidence type="ECO:0000256" key="2">
    <source>
        <dbReference type="ARBA" id="ARBA00005995"/>
    </source>
</evidence>
<sequence>LYAANILNDYGINNYCLLEARDRIGGRLLTKQDPKIGWVDLGGSYVGPSQHYIQKLIKKLDIKTYKIDVKGKSVYLNQKRRYLHNGNELPSLSNKLIEIEIRHVLKLMDEMSKQLPRDEPWKHPQAIEWDRQTLGQFLQQHCWSQEAKDFISIYIGCCTSCESYEQSLLWSLWYIQQCDGLDM</sequence>
<dbReference type="AlphaFoldDB" id="A0A1Y3B733"/>
<accession>A0A1Y3B733</accession>
<dbReference type="Pfam" id="PF01593">
    <property type="entry name" value="Amino_oxidase"/>
    <property type="match status" value="1"/>
</dbReference>
<keyword evidence="7" id="KW-1185">Reference proteome</keyword>
<evidence type="ECO:0000256" key="4">
    <source>
        <dbReference type="ARBA" id="ARBA00048448"/>
    </source>
</evidence>
<dbReference type="GO" id="GO:0005741">
    <property type="term" value="C:mitochondrial outer membrane"/>
    <property type="evidence" value="ECO:0007669"/>
    <property type="project" value="UniProtKB-SubCell"/>
</dbReference>
<dbReference type="EMBL" id="MUJZ01036345">
    <property type="protein sequence ID" value="OTF76670.1"/>
    <property type="molecule type" value="Genomic_DNA"/>
</dbReference>
<comment type="caution">
    <text evidence="6">The sequence shown here is derived from an EMBL/GenBank/DDBJ whole genome shotgun (WGS) entry which is preliminary data.</text>
</comment>
<feature type="non-terminal residue" evidence="6">
    <location>
        <position position="183"/>
    </location>
</feature>
<dbReference type="Gene3D" id="1.10.405.10">
    <property type="entry name" value="Guanine Nucleotide Dissociation Inhibitor, domain 1"/>
    <property type="match status" value="1"/>
</dbReference>
<evidence type="ECO:0000259" key="5">
    <source>
        <dbReference type="Pfam" id="PF01593"/>
    </source>
</evidence>
<name>A0A1Y3B733_EURMA</name>
<dbReference type="EC" id="1.4.3.4" evidence="3"/>
<protein>
    <recommendedName>
        <fullName evidence="3">monoamine oxidase</fullName>
        <ecNumber evidence="3">1.4.3.4</ecNumber>
    </recommendedName>
</protein>
<dbReference type="SUPFAM" id="SSF51905">
    <property type="entry name" value="FAD/NAD(P)-binding domain"/>
    <property type="match status" value="1"/>
</dbReference>
<dbReference type="OrthoDB" id="337104at2759"/>
<dbReference type="GO" id="GO:0050660">
    <property type="term" value="F:flavin adenine dinucleotide binding"/>
    <property type="evidence" value="ECO:0007669"/>
    <property type="project" value="TreeGrafter"/>
</dbReference>
<comment type="similarity">
    <text evidence="2">Belongs to the flavin monoamine oxidase family.</text>
</comment>
<evidence type="ECO:0000313" key="7">
    <source>
        <dbReference type="Proteomes" id="UP000194236"/>
    </source>
</evidence>
<feature type="non-terminal residue" evidence="6">
    <location>
        <position position="1"/>
    </location>
</feature>
<dbReference type="PANTHER" id="PTHR43563">
    <property type="entry name" value="AMINE OXIDASE"/>
    <property type="match status" value="1"/>
</dbReference>
<dbReference type="PANTHER" id="PTHR43563:SF1">
    <property type="entry name" value="AMINE OXIDASE [FLAVIN-CONTAINING] B"/>
    <property type="match status" value="1"/>
</dbReference>
<evidence type="ECO:0000256" key="3">
    <source>
        <dbReference type="ARBA" id="ARBA00012804"/>
    </source>
</evidence>
<dbReference type="Gene3D" id="3.50.50.60">
    <property type="entry name" value="FAD/NAD(P)-binding domain"/>
    <property type="match status" value="1"/>
</dbReference>
<comment type="subcellular location">
    <subcellularLocation>
        <location evidence="1">Mitochondrion outer membrane</location>
        <topology evidence="1">Single-pass type IV membrane protein</topology>
        <orientation evidence="1">Cytoplasmic side</orientation>
    </subcellularLocation>
</comment>
<dbReference type="InterPro" id="IPR002937">
    <property type="entry name" value="Amino_oxidase"/>
</dbReference>
<organism evidence="6 7">
    <name type="scientific">Euroglyphus maynei</name>
    <name type="common">Mayne's house dust mite</name>
    <dbReference type="NCBI Taxonomy" id="6958"/>
    <lineage>
        <taxon>Eukaryota</taxon>
        <taxon>Metazoa</taxon>
        <taxon>Ecdysozoa</taxon>
        <taxon>Arthropoda</taxon>
        <taxon>Chelicerata</taxon>
        <taxon>Arachnida</taxon>
        <taxon>Acari</taxon>
        <taxon>Acariformes</taxon>
        <taxon>Sarcoptiformes</taxon>
        <taxon>Astigmata</taxon>
        <taxon>Psoroptidia</taxon>
        <taxon>Analgoidea</taxon>
        <taxon>Pyroglyphidae</taxon>
        <taxon>Pyroglyphinae</taxon>
        <taxon>Euroglyphus</taxon>
    </lineage>
</organism>
<evidence type="ECO:0000313" key="6">
    <source>
        <dbReference type="EMBL" id="OTF76670.1"/>
    </source>
</evidence>
<feature type="domain" description="Amine oxidase" evidence="5">
    <location>
        <begin position="1"/>
        <end position="180"/>
    </location>
</feature>
<proteinExistence type="inferred from homology"/>